<sequence>MAQDIVKWLPRRLLEKLALRATKLNKTLVGRGTDISKWKLLDNTPSLMSATTFIIKEEAAEHALYGTRAARDQRPMAHEVWFLTVSELETANGHCNHDS</sequence>
<organism evidence="1 2">
    <name type="scientific">Gibberella fujikuroi (strain CBS 195.34 / IMI 58289 / NRRL A-6831)</name>
    <name type="common">Bakanae and foot rot disease fungus</name>
    <name type="synonym">Fusarium fujikuroi</name>
    <dbReference type="NCBI Taxonomy" id="1279085"/>
    <lineage>
        <taxon>Eukaryota</taxon>
        <taxon>Fungi</taxon>
        <taxon>Dikarya</taxon>
        <taxon>Ascomycota</taxon>
        <taxon>Pezizomycotina</taxon>
        <taxon>Sordariomycetes</taxon>
        <taxon>Hypocreomycetidae</taxon>
        <taxon>Hypocreales</taxon>
        <taxon>Nectriaceae</taxon>
        <taxon>Fusarium</taxon>
        <taxon>Fusarium fujikuroi species complex</taxon>
    </lineage>
</organism>
<keyword evidence="2" id="KW-1185">Reference proteome</keyword>
<proteinExistence type="predicted"/>
<reference evidence="2" key="1">
    <citation type="journal article" date="2013" name="PLoS Pathog.">
        <title>Deciphering the cryptic genome: genome-wide analyses of the rice pathogen Fusarium fujikuroi reveal complex regulation of secondary metabolism and novel metabolites.</title>
        <authorList>
            <person name="Wiemann P."/>
            <person name="Sieber C.M."/>
            <person name="von Bargen K.W."/>
            <person name="Studt L."/>
            <person name="Niehaus E.M."/>
            <person name="Espino J.J."/>
            <person name="Huss K."/>
            <person name="Michielse C.B."/>
            <person name="Albermann S."/>
            <person name="Wagner D."/>
            <person name="Bergner S.V."/>
            <person name="Connolly L.R."/>
            <person name="Fischer A."/>
            <person name="Reuter G."/>
            <person name="Kleigrewe K."/>
            <person name="Bald T."/>
            <person name="Wingfield B.D."/>
            <person name="Ophir R."/>
            <person name="Freeman S."/>
            <person name="Hippler M."/>
            <person name="Smith K.M."/>
            <person name="Brown D.W."/>
            <person name="Proctor R.H."/>
            <person name="Munsterkotter M."/>
            <person name="Freitag M."/>
            <person name="Humpf H.U."/>
            <person name="Guldener U."/>
            <person name="Tudzynski B."/>
        </authorList>
    </citation>
    <scope>NUCLEOTIDE SEQUENCE [LARGE SCALE GENOMIC DNA]</scope>
    <source>
        <strain evidence="2">CBS 195.34 / IMI 58289 / NRRL A-6831</strain>
    </source>
</reference>
<dbReference type="RefSeq" id="XP_023429922.1">
    <property type="nucleotide sequence ID" value="XM_023576504.1"/>
</dbReference>
<dbReference type="GeneID" id="35407938"/>
<evidence type="ECO:0000313" key="1">
    <source>
        <dbReference type="EMBL" id="CCT67841.1"/>
    </source>
</evidence>
<dbReference type="HOGENOM" id="CLU_2320570_0_0_1"/>
<gene>
    <name evidence="1" type="ORF">FFUJ_14557</name>
</gene>
<dbReference type="Proteomes" id="UP000016800">
    <property type="component" value="Chromosome IV"/>
</dbReference>
<protein>
    <submittedName>
        <fullName evidence="1">Uncharacterized protein</fullName>
    </submittedName>
</protein>
<dbReference type="AlphaFoldDB" id="S0DZ66"/>
<evidence type="ECO:0000313" key="2">
    <source>
        <dbReference type="Proteomes" id="UP000016800"/>
    </source>
</evidence>
<name>S0DZ66_GIBF5</name>
<dbReference type="VEuPathDB" id="FungiDB:FFUJ_14557"/>
<dbReference type="EMBL" id="HF679026">
    <property type="protein sequence ID" value="CCT67841.1"/>
    <property type="molecule type" value="Genomic_DNA"/>
</dbReference>
<accession>S0DZ66</accession>